<dbReference type="GO" id="GO:0005730">
    <property type="term" value="C:nucleolus"/>
    <property type="evidence" value="ECO:0007669"/>
    <property type="project" value="InterPro"/>
</dbReference>
<feature type="compositionally biased region" description="Acidic residues" evidence="8">
    <location>
        <begin position="1166"/>
        <end position="1182"/>
    </location>
</feature>
<feature type="compositionally biased region" description="Acidic residues" evidence="8">
    <location>
        <begin position="1191"/>
        <end position="1215"/>
    </location>
</feature>
<dbReference type="PROSITE" id="PS50137">
    <property type="entry name" value="DS_RBD"/>
    <property type="match status" value="1"/>
</dbReference>
<comment type="similarity">
    <text evidence="2">Belongs to the UFD1 family.</text>
</comment>
<dbReference type="Gene3D" id="3.30.160.20">
    <property type="match status" value="2"/>
</dbReference>
<evidence type="ECO:0000313" key="10">
    <source>
        <dbReference type="EMBL" id="KAK7604737.1"/>
    </source>
</evidence>
<protein>
    <recommendedName>
        <fullName evidence="6">Ubiquitin fusion degradation protein 1 homolog</fullName>
    </recommendedName>
</protein>
<evidence type="ECO:0000256" key="3">
    <source>
        <dbReference type="ARBA" id="ARBA00006809"/>
    </source>
</evidence>
<reference evidence="10 11" key="1">
    <citation type="submission" date="2024-03" db="EMBL/GenBank/DDBJ databases">
        <title>Adaptation during the transition from Ophiocordyceps entomopathogen to insect associate is accompanied by gene loss and intensified selection.</title>
        <authorList>
            <person name="Ward C.M."/>
            <person name="Onetto C.A."/>
            <person name="Borneman A.R."/>
        </authorList>
    </citation>
    <scope>NUCLEOTIDE SEQUENCE [LARGE SCALE GENOMIC DNA]</scope>
    <source>
        <strain evidence="10">AWRI1</strain>
        <tissue evidence="10">Single Adult Female</tissue>
    </source>
</reference>
<feature type="domain" description="DRBM" evidence="9">
    <location>
        <begin position="283"/>
        <end position="347"/>
    </location>
</feature>
<dbReference type="SMART" id="SM00358">
    <property type="entry name" value="DSRM"/>
    <property type="match status" value="2"/>
</dbReference>
<dbReference type="GO" id="GO:0003714">
    <property type="term" value="F:transcription corepressor activity"/>
    <property type="evidence" value="ECO:0007669"/>
    <property type="project" value="TreeGrafter"/>
</dbReference>
<proteinExistence type="inferred from homology"/>
<dbReference type="InterPro" id="IPR007015">
    <property type="entry name" value="DNA_pol_V/MYBBP1A"/>
</dbReference>
<dbReference type="GO" id="GO:0043565">
    <property type="term" value="F:sequence-specific DNA binding"/>
    <property type="evidence" value="ECO:0007669"/>
    <property type="project" value="TreeGrafter"/>
</dbReference>
<feature type="region of interest" description="Disordered" evidence="8">
    <location>
        <begin position="1160"/>
        <end position="1218"/>
    </location>
</feature>
<dbReference type="InterPro" id="IPR055418">
    <property type="entry name" value="UFD1_N2"/>
</dbReference>
<evidence type="ECO:0000256" key="7">
    <source>
        <dbReference type="PROSITE-ProRule" id="PRU00266"/>
    </source>
</evidence>
<dbReference type="InterPro" id="IPR042299">
    <property type="entry name" value="Ufd1-like_Nn"/>
</dbReference>
<dbReference type="Proteomes" id="UP001367676">
    <property type="component" value="Unassembled WGS sequence"/>
</dbReference>
<evidence type="ECO:0000256" key="8">
    <source>
        <dbReference type="SAM" id="MobiDB-lite"/>
    </source>
</evidence>
<dbReference type="Pfam" id="PF00035">
    <property type="entry name" value="dsrm"/>
    <property type="match status" value="1"/>
</dbReference>
<dbReference type="Gene3D" id="3.10.330.10">
    <property type="match status" value="1"/>
</dbReference>
<gene>
    <name evidence="10" type="ORF">V9T40_005923</name>
</gene>
<comment type="similarity">
    <text evidence="3">Belongs to the MYBBP1A family.</text>
</comment>
<organism evidence="10 11">
    <name type="scientific">Parthenolecanium corni</name>
    <dbReference type="NCBI Taxonomy" id="536013"/>
    <lineage>
        <taxon>Eukaryota</taxon>
        <taxon>Metazoa</taxon>
        <taxon>Ecdysozoa</taxon>
        <taxon>Arthropoda</taxon>
        <taxon>Hexapoda</taxon>
        <taxon>Insecta</taxon>
        <taxon>Pterygota</taxon>
        <taxon>Neoptera</taxon>
        <taxon>Paraneoptera</taxon>
        <taxon>Hemiptera</taxon>
        <taxon>Sternorrhyncha</taxon>
        <taxon>Coccoidea</taxon>
        <taxon>Coccidae</taxon>
        <taxon>Parthenolecanium</taxon>
    </lineage>
</organism>
<dbReference type="EMBL" id="JBBCAQ010000003">
    <property type="protein sequence ID" value="KAK7604737.1"/>
    <property type="molecule type" value="Genomic_DNA"/>
</dbReference>
<evidence type="ECO:0000259" key="9">
    <source>
        <dbReference type="PROSITE" id="PS50137"/>
    </source>
</evidence>
<dbReference type="GO" id="GO:0010498">
    <property type="term" value="P:proteasomal protein catabolic process"/>
    <property type="evidence" value="ECO:0007669"/>
    <property type="project" value="UniProtKB-ARBA"/>
</dbReference>
<dbReference type="SUPFAM" id="SSF54768">
    <property type="entry name" value="dsRNA-binding domain-like"/>
    <property type="match status" value="1"/>
</dbReference>
<feature type="compositionally biased region" description="Acidic residues" evidence="8">
    <location>
        <begin position="83"/>
        <end position="94"/>
    </location>
</feature>
<dbReference type="SUPFAM" id="SSF48371">
    <property type="entry name" value="ARM repeat"/>
    <property type="match status" value="1"/>
</dbReference>
<keyword evidence="7" id="KW-0694">RNA-binding</keyword>
<evidence type="ECO:0000256" key="1">
    <source>
        <dbReference type="ARBA" id="ARBA00004123"/>
    </source>
</evidence>
<comment type="caution">
    <text evidence="10">The sequence shown here is derived from an EMBL/GenBank/DDBJ whole genome shotgun (WGS) entry which is preliminary data.</text>
</comment>
<feature type="region of interest" description="Disordered" evidence="8">
    <location>
        <begin position="37"/>
        <end position="128"/>
    </location>
</feature>
<feature type="compositionally biased region" description="Basic and acidic residues" evidence="8">
    <location>
        <begin position="99"/>
        <end position="113"/>
    </location>
</feature>
<name>A0AAN9TVW2_9HEMI</name>
<feature type="compositionally biased region" description="Polar residues" evidence="8">
    <location>
        <begin position="42"/>
        <end position="59"/>
    </location>
</feature>
<dbReference type="GO" id="GO:0003723">
    <property type="term" value="F:RNA binding"/>
    <property type="evidence" value="ECO:0007669"/>
    <property type="project" value="UniProtKB-UniRule"/>
</dbReference>
<keyword evidence="4" id="KW-0833">Ubl conjugation pathway</keyword>
<dbReference type="Gene3D" id="3.30.160.590">
    <property type="match status" value="1"/>
</dbReference>
<comment type="subcellular location">
    <subcellularLocation>
        <location evidence="1">Nucleus</location>
    </subcellularLocation>
</comment>
<dbReference type="CDD" id="cd19867">
    <property type="entry name" value="DSRM_DGCR8_rpt1"/>
    <property type="match status" value="1"/>
</dbReference>
<dbReference type="InterPro" id="IPR016024">
    <property type="entry name" value="ARM-type_fold"/>
</dbReference>
<dbReference type="FunFam" id="3.30.160.20:FF:000021">
    <property type="entry name" value="Microprocessor complex subunit DGCR8"/>
    <property type="match status" value="1"/>
</dbReference>
<dbReference type="FunFam" id="3.10.330.10:FF:000002">
    <property type="entry name" value="ubiquitin fusion degradation protein 1 homolog"/>
    <property type="match status" value="1"/>
</dbReference>
<keyword evidence="5" id="KW-0539">Nucleus</keyword>
<evidence type="ECO:0000313" key="11">
    <source>
        <dbReference type="Proteomes" id="UP001367676"/>
    </source>
</evidence>
<dbReference type="InterPro" id="IPR055417">
    <property type="entry name" value="UFD1_N1"/>
</dbReference>
<dbReference type="Pfam" id="PF04931">
    <property type="entry name" value="DNA_pol_phi"/>
    <property type="match status" value="1"/>
</dbReference>
<dbReference type="Gene3D" id="2.40.40.50">
    <property type="entry name" value="Ubiquitin fusion degradation protein UFD1, N-terminal domain"/>
    <property type="match status" value="1"/>
</dbReference>
<accession>A0AAN9TVW2</accession>
<evidence type="ECO:0000256" key="4">
    <source>
        <dbReference type="ARBA" id="ARBA00022786"/>
    </source>
</evidence>
<dbReference type="Pfam" id="PF24842">
    <property type="entry name" value="UFD1_N2"/>
    <property type="match status" value="1"/>
</dbReference>
<dbReference type="FunFam" id="2.40.40.50:FF:000001">
    <property type="entry name" value="Ubiquitin fusion degradation protein 1 homolog"/>
    <property type="match status" value="1"/>
</dbReference>
<feature type="region of interest" description="Disordered" evidence="8">
    <location>
        <begin position="1585"/>
        <end position="1614"/>
    </location>
</feature>
<dbReference type="Pfam" id="PF03152">
    <property type="entry name" value="UFD1_N1"/>
    <property type="match status" value="1"/>
</dbReference>
<dbReference type="CDD" id="cd19868">
    <property type="entry name" value="DSRM_DGCR8_rpt2"/>
    <property type="match status" value="1"/>
</dbReference>
<dbReference type="InterPro" id="IPR014720">
    <property type="entry name" value="dsRBD_dom"/>
</dbReference>
<dbReference type="PANTHER" id="PTHR13213:SF2">
    <property type="entry name" value="MYB-BINDING PROTEIN 1A"/>
    <property type="match status" value="1"/>
</dbReference>
<evidence type="ECO:0000256" key="6">
    <source>
        <dbReference type="ARBA" id="ARBA00071119"/>
    </source>
</evidence>
<dbReference type="PANTHER" id="PTHR13213">
    <property type="entry name" value="MYB-BINDING PROTEIN 1A FAMILY MEMBER"/>
    <property type="match status" value="1"/>
</dbReference>
<evidence type="ECO:0000256" key="5">
    <source>
        <dbReference type="ARBA" id="ARBA00023242"/>
    </source>
</evidence>
<keyword evidence="11" id="KW-1185">Reference proteome</keyword>
<sequence length="1967" mass="224916">MSKRENFCAENDPDRAHSASKKLKFSFYNSVNRNIKKENDDSSTICSKDASNNQQQMTIPQLDFEEESNADILRFSHQSQDDVPVEDTNEDDNYFESSRQNEGDVRNEEKIENEPSSSCHDSSSENENVEDDINLTDLDELLDADLPSEYKKPVSSSFIHKLKERKRINGDFVELEKTMLDGNLRVPITKVETVYDNRRCQSLDANEIRAYCQKLFALKKVFIKRNKKMKNKSNLEIVQDKNFKDRPSLPAGTKLLSFIGFERDGKGEVVRRREWIMNPSGKSYIAILHEYLQQSLKIQPVYEFKVNENVYEATVKLNDVIYGKGVALSKKDAKLQAAKQTIETLIPELNGKAEEICGINIKKSHNPEALMNSNNIFDEIKITDPRIAEFCAKTTEPSPYAMLLTCLRRNCGTVDVDTDYIVSLRHKKHNTFTMTVGKHTVSVSCRNKREGKQKAAQSILQALHPQLKTWGSLVRLYGNKSVKNAKEKKLEEQEITQLQTQAKINSPNYAILNKLNEELEKLYQKKEDEENTENTVPQEVEYMLRRLIQGLGSARAFIRKNYFATLTSILSQWNFSHSQITLSYFKSLIDKHLSKFESKGEEGEILAGRILAYGVAFRSKLFSKADIELQHEVLTEMLNKSKERSYLPLLAYSFIIDFMKNDVDENTFKKVLWPILKSHILVDWSNQSFETLHCLIEIQKLFPNVLKKKLMLPVFNTTSVLHIDTIEIVQKMLTNITWEPSLEHPVYNAVCFLVCQSENSELHLKFWEYVENVLKSSPTKLQQLAVLKIFCSMVKNSILNQVPSLLTPFFLDHLINSCRSATYKKDILSVTSREALQFLVTHVTTNNDEKVISEVLCKILFDSGHLLVDKITGVKVISPCISKLNAKYVKLVAKRCKNVVLLQQKDKDKKNAEHRWNFKERCYASHLLARLISHPESQDMDWKIKYLKLMMKNALFLSVAGQTTQISNELAIILKNSFFTALSHQLSHLENHRMVLISLVFYIDNILTTEVHQLRNPLSKEMIECWKNTMQIIQKIDLKIGKTGKQKTVMYVFQTLFLQMALHLFVDPAVAMDVLTELNKCYNKEKSESKTKKVLQNAVTDADNAEPQWIEIVVELLLSLLSRDTYLLRQLISRIFPHLCPHLTAQAAFQILQVFDPSSNNNILTDENESEDESSGDDDGDEENKNTDGENSMEVDEPEEESDSEVEEEEDVEESAIEKTRQAVRDALGVAGSVTDTESIDLDDIDEEEGRKLDVALSEAFRIAKKPPNSKNKKQSPSDKALTNFRTRVLDLVDIYLENNPSFSLVLDTIPALFALLEFCIKDNHQKPLETRVRSTLKKIGCLKKCSNLDDVDEDILGSILKALMDKGIRTTPVFLNLCHEMSQCCTLLLKMALQICGNSENSSSLEIFNIFATSLDNFFLKRDCLLPVSLFENILTKTNWIYNTKLCQRILSLSFNQNVRGFRRNQGLILLNCFYKNNRLLATLKGSNDSNFSELEDEILKNAKVVFTQLKDKNDLKLKSSFLSELFILLYSIKVNKFSAGSQKWNELSKILKTFSSNGSSVPNVSRKFMQKLCSVLKVEPEEKPSISRKRKQPTSDKKADVQENGFAVPVQHNNSDEEVSSAIVNDDSESVSSSKNVIKKKKSKRKTKEHFESKRLRSELANDIPFRLGFDLFHDMASTFRRPYTCYSVSLFPGNERDDVEKGGKIIMPPSALEQLTRLNITYPMLFKLTNSKKNRTTHCGVLEFVADENKVYIPYWMMRNLLLEEGDMIDVESVTLPVAKFSKFQPLTSEFLDITNPKAVLENSLRNFACLSKNDIIAIKYNGNVYELRVLETEPDDAVNIIECDMNVEFAPPMDYQDPQKVDKNEEEMVDLSKLMPAPKGFVAFSGESSRLDGKKKRKNFDGENLAGMPAYARGIPNYNYEIGTLQFFRHSKPVTKIEDSEIEDFMPFSGTGTSLRDSNRKGK</sequence>
<evidence type="ECO:0000256" key="2">
    <source>
        <dbReference type="ARBA" id="ARBA00006043"/>
    </source>
</evidence>